<evidence type="ECO:0000259" key="2">
    <source>
        <dbReference type="Pfam" id="PF01757"/>
    </source>
</evidence>
<dbReference type="InterPro" id="IPR050879">
    <property type="entry name" value="Acyltransferase_3"/>
</dbReference>
<dbReference type="GO" id="GO:0000271">
    <property type="term" value="P:polysaccharide biosynthetic process"/>
    <property type="evidence" value="ECO:0007669"/>
    <property type="project" value="TreeGrafter"/>
</dbReference>
<feature type="transmembrane region" description="Helical" evidence="1">
    <location>
        <begin position="38"/>
        <end position="59"/>
    </location>
</feature>
<keyword evidence="1" id="KW-0472">Membrane</keyword>
<proteinExistence type="predicted"/>
<sequence length="344" mass="39023">MLISVQALRFIAAWAVVCHHFMQIFFDFHARGPVGQAFIDKGAVGVDIFFVISGLVIFLSTEGKSLPPGRFLLYRLFRIVPAYWLYTALMALVVVFARPVLPDQSVDWSHFLLSLVFIPTENPGGYGIYPTLNVGWTLNYEMLFYLLFAWALLFRLQVRLLIVAALLFAVCQAWTGYGWVSEFYRSDIVYEFLLGIALGMIYRRGWIKPGLYLPLLGIACALLMIYHLPPGPRFLAWGLPSAVLVMACIALERFFANNRVLEVLGNCSYSVYLMHVLVLSAGGFVAQRYGVNPYVMFVVCALTIGFASWLSYEWVEKRSYRWLKARIDGEKAAEPALALSRQKY</sequence>
<dbReference type="InterPro" id="IPR002656">
    <property type="entry name" value="Acyl_transf_3_dom"/>
</dbReference>
<dbReference type="RefSeq" id="WP_092269292.1">
    <property type="nucleotide sequence ID" value="NZ_LT629762.1"/>
</dbReference>
<feature type="transmembrane region" description="Helical" evidence="1">
    <location>
        <begin position="291"/>
        <end position="312"/>
    </location>
</feature>
<keyword evidence="1" id="KW-1133">Transmembrane helix</keyword>
<dbReference type="EMBL" id="LT629762">
    <property type="protein sequence ID" value="SDR82674.1"/>
    <property type="molecule type" value="Genomic_DNA"/>
</dbReference>
<feature type="transmembrane region" description="Helical" evidence="1">
    <location>
        <begin position="263"/>
        <end position="285"/>
    </location>
</feature>
<accession>A0A1H1M747</accession>
<organism evidence="3 4">
    <name type="scientific">Pseudomonas prosekii</name>
    <dbReference type="NCBI Taxonomy" id="1148509"/>
    <lineage>
        <taxon>Bacteria</taxon>
        <taxon>Pseudomonadati</taxon>
        <taxon>Pseudomonadota</taxon>
        <taxon>Gammaproteobacteria</taxon>
        <taxon>Pseudomonadales</taxon>
        <taxon>Pseudomonadaceae</taxon>
        <taxon>Pseudomonas</taxon>
    </lineage>
</organism>
<protein>
    <submittedName>
        <fullName evidence="3">Peptidoglycan/LPS O-acetylase OafA/YrhL, contains acyltransferase and SGNH-hydrolase domains</fullName>
    </submittedName>
</protein>
<feature type="transmembrane region" description="Helical" evidence="1">
    <location>
        <begin position="183"/>
        <end position="202"/>
    </location>
</feature>
<feature type="transmembrane region" description="Helical" evidence="1">
    <location>
        <begin position="234"/>
        <end position="251"/>
    </location>
</feature>
<dbReference type="PANTHER" id="PTHR23028">
    <property type="entry name" value="ACETYLTRANSFERASE"/>
    <property type="match status" value="1"/>
</dbReference>
<dbReference type="STRING" id="1148509.SAMN05216222_0093"/>
<keyword evidence="3" id="KW-0808">Transferase</keyword>
<dbReference type="PANTHER" id="PTHR23028:SF53">
    <property type="entry name" value="ACYL_TRANSF_3 DOMAIN-CONTAINING PROTEIN"/>
    <property type="match status" value="1"/>
</dbReference>
<reference evidence="4" key="1">
    <citation type="submission" date="2016-10" db="EMBL/GenBank/DDBJ databases">
        <authorList>
            <person name="Varghese N."/>
            <person name="Submissions S."/>
        </authorList>
    </citation>
    <scope>NUCLEOTIDE SEQUENCE [LARGE SCALE GENOMIC DNA]</scope>
    <source>
        <strain evidence="4">LMG 26867</strain>
    </source>
</reference>
<dbReference type="Proteomes" id="UP000198481">
    <property type="component" value="Chromosome I"/>
</dbReference>
<evidence type="ECO:0000256" key="1">
    <source>
        <dbReference type="SAM" id="Phobius"/>
    </source>
</evidence>
<dbReference type="Pfam" id="PF01757">
    <property type="entry name" value="Acyl_transf_3"/>
    <property type="match status" value="1"/>
</dbReference>
<feature type="domain" description="Acyltransferase 3" evidence="2">
    <location>
        <begin position="4"/>
        <end position="310"/>
    </location>
</feature>
<gene>
    <name evidence="3" type="ORF">SAMN05216222_0093</name>
</gene>
<evidence type="ECO:0000313" key="3">
    <source>
        <dbReference type="EMBL" id="SDR82674.1"/>
    </source>
</evidence>
<feature type="transmembrane region" description="Helical" evidence="1">
    <location>
        <begin position="7"/>
        <end position="26"/>
    </location>
</feature>
<evidence type="ECO:0000313" key="4">
    <source>
        <dbReference type="Proteomes" id="UP000198481"/>
    </source>
</evidence>
<feature type="transmembrane region" description="Helical" evidence="1">
    <location>
        <begin position="160"/>
        <end position="177"/>
    </location>
</feature>
<keyword evidence="3" id="KW-0378">Hydrolase</keyword>
<name>A0A1H1M747_9PSED</name>
<dbReference type="GO" id="GO:0016747">
    <property type="term" value="F:acyltransferase activity, transferring groups other than amino-acyl groups"/>
    <property type="evidence" value="ECO:0007669"/>
    <property type="project" value="InterPro"/>
</dbReference>
<feature type="transmembrane region" description="Helical" evidence="1">
    <location>
        <begin position="80"/>
        <end position="101"/>
    </location>
</feature>
<feature type="transmembrane region" description="Helical" evidence="1">
    <location>
        <begin position="209"/>
        <end position="228"/>
    </location>
</feature>
<dbReference type="GO" id="GO:0016787">
    <property type="term" value="F:hydrolase activity"/>
    <property type="evidence" value="ECO:0007669"/>
    <property type="project" value="UniProtKB-KW"/>
</dbReference>
<keyword evidence="3" id="KW-0012">Acyltransferase</keyword>
<keyword evidence="1" id="KW-0812">Transmembrane</keyword>
<dbReference type="AlphaFoldDB" id="A0A1H1M747"/>
<dbReference type="GO" id="GO:0016020">
    <property type="term" value="C:membrane"/>
    <property type="evidence" value="ECO:0007669"/>
    <property type="project" value="TreeGrafter"/>
</dbReference>
<feature type="transmembrane region" description="Helical" evidence="1">
    <location>
        <begin position="134"/>
        <end position="153"/>
    </location>
</feature>